<proteinExistence type="predicted"/>
<dbReference type="InterPro" id="IPR010455">
    <property type="entry name" value="Phage_82_GpQ"/>
</dbReference>
<dbReference type="EMBL" id="CP033893">
    <property type="protein sequence ID" value="QDL33995.1"/>
    <property type="molecule type" value="Genomic_DNA"/>
</dbReference>
<dbReference type="Proteomes" id="UP000317572">
    <property type="component" value="Chromosome"/>
</dbReference>
<evidence type="ECO:0000313" key="2">
    <source>
        <dbReference type="Proteomes" id="UP000317572"/>
    </source>
</evidence>
<gene>
    <name evidence="1" type="ORF">EGO53_20315</name>
</gene>
<name>A0A515D0Q3_SERLI</name>
<dbReference type="AlphaFoldDB" id="A0A515D0Q3"/>
<protein>
    <submittedName>
        <fullName evidence="1">Antitermination protein</fullName>
    </submittedName>
</protein>
<dbReference type="Pfam" id="PF06323">
    <property type="entry name" value="Phage_antiter_Q"/>
    <property type="match status" value="1"/>
</dbReference>
<organism evidence="1 2">
    <name type="scientific">Serratia liquefaciens</name>
    <dbReference type="NCBI Taxonomy" id="614"/>
    <lineage>
        <taxon>Bacteria</taxon>
        <taxon>Pseudomonadati</taxon>
        <taxon>Pseudomonadota</taxon>
        <taxon>Gammaproteobacteria</taxon>
        <taxon>Enterobacterales</taxon>
        <taxon>Yersiniaceae</taxon>
        <taxon>Serratia</taxon>
    </lineage>
</organism>
<reference evidence="1 2" key="1">
    <citation type="submission" date="2018-11" db="EMBL/GenBank/DDBJ databases">
        <title>The first complete genome of Serratia liquefaciens isolated from metalophyte plant revel distinctness adaptive mechanisms in an extreme habitat.</title>
        <authorList>
            <person name="Caneschi W.L."/>
            <person name="Sanchez A.B."/>
            <person name="Felestrino E.B."/>
            <person name="Assis R.A.B."/>
            <person name="Lemes C.G.C."/>
            <person name="Cordeiro I.F."/>
            <person name="Fonseca N.P."/>
            <person name="Villa M."/>
            <person name="Vieira I.T."/>
            <person name="Moraes L.A."/>
            <person name="Kamino L.H.Y."/>
            <person name="do Carmo F."/>
            <person name="Garcia C.M."/>
            <person name="Almeida N.F."/>
            <person name="Silva R.S."/>
            <person name="Ferro J.A."/>
            <person name="Ferro M.I.T."/>
            <person name="Varani A.M."/>
            <person name="Ferreira R.M."/>
            <person name="dos Santos V.L."/>
            <person name="Silva U.C."/>
            <person name="Setubal J.C."/>
            <person name="Moreira L.M."/>
        </authorList>
    </citation>
    <scope>NUCLEOTIDE SEQUENCE [LARGE SCALE GENOMIC DNA]</scope>
    <source>
        <strain evidence="1 2">FG3</strain>
    </source>
</reference>
<evidence type="ECO:0000313" key="1">
    <source>
        <dbReference type="EMBL" id="QDL33995.1"/>
    </source>
</evidence>
<accession>A0A515D0Q3</accession>
<sequence length="257" mass="29328">MGGQARQPVIPPGAHVKQGIWYWGDQHGKQTRGKAMNQNYLDYVRGAVSLALADIHGQSKGQLAAFEGSALVRTTRFKRQRLRTVVVDNRKVCPATEPMHCPETRTRKKPFPLIEELTYCTSSWRRAISVLDTHQEAWIRYCYGDYNYYDKQLLVVPYIWEQFSEQCLARISKKVKLRLQSLTMLAVQVVASEIKGLPKEYTHTQLAELSGVSKSTWSETYSGHWNTLLSLVETLDAGSLRWAAEKRIESRSKHLAS</sequence>